<dbReference type="Pfam" id="PF01497">
    <property type="entry name" value="Peripla_BP_2"/>
    <property type="match status" value="1"/>
</dbReference>
<dbReference type="CDD" id="cd01144">
    <property type="entry name" value="BtuF"/>
    <property type="match status" value="1"/>
</dbReference>
<name>A0ABT3PZ60_9BACT</name>
<gene>
    <name evidence="2" type="ORF">LQ318_09400</name>
</gene>
<feature type="domain" description="Fe/B12 periplasmic-binding" evidence="1">
    <location>
        <begin position="2"/>
        <end position="289"/>
    </location>
</feature>
<accession>A0ABT3PZ60</accession>
<evidence type="ECO:0000313" key="2">
    <source>
        <dbReference type="EMBL" id="MCW9713118.1"/>
    </source>
</evidence>
<dbReference type="Proteomes" id="UP001207337">
    <property type="component" value="Unassembled WGS sequence"/>
</dbReference>
<dbReference type="InterPro" id="IPR051030">
    <property type="entry name" value="Vitamin_B12-ABC_binding"/>
</dbReference>
<dbReference type="PANTHER" id="PTHR42860:SF1">
    <property type="entry name" value="VITAMIN B12-BINDING PROTEIN"/>
    <property type="match status" value="1"/>
</dbReference>
<comment type="caution">
    <text evidence="2">The sequence shown here is derived from an EMBL/GenBank/DDBJ whole genome shotgun (WGS) entry which is preliminary data.</text>
</comment>
<reference evidence="2 3" key="1">
    <citation type="submission" date="2021-11" db="EMBL/GenBank/DDBJ databases">
        <title>Aliifidinibius sp. nov., a new bacterium isolated from saline soil.</title>
        <authorList>
            <person name="Galisteo C."/>
            <person name="De La Haba R."/>
            <person name="Sanchez-Porro C."/>
            <person name="Ventosa A."/>
        </authorList>
    </citation>
    <scope>NUCLEOTIDE SEQUENCE [LARGE SCALE GENOMIC DNA]</scope>
    <source>
        <strain evidence="2 3">KACC 190600</strain>
    </source>
</reference>
<proteinExistence type="predicted"/>
<dbReference type="RefSeq" id="WP_265789613.1">
    <property type="nucleotide sequence ID" value="NZ_BAABRS010000002.1"/>
</dbReference>
<organism evidence="2 3">
    <name type="scientific">Fodinibius salicampi</name>
    <dbReference type="NCBI Taxonomy" id="1920655"/>
    <lineage>
        <taxon>Bacteria</taxon>
        <taxon>Pseudomonadati</taxon>
        <taxon>Balneolota</taxon>
        <taxon>Balneolia</taxon>
        <taxon>Balneolales</taxon>
        <taxon>Balneolaceae</taxon>
        <taxon>Fodinibius</taxon>
    </lineage>
</organism>
<dbReference type="PROSITE" id="PS50983">
    <property type="entry name" value="FE_B12_PBP"/>
    <property type="match status" value="1"/>
</dbReference>
<dbReference type="EMBL" id="JAJNDC010000002">
    <property type="protein sequence ID" value="MCW9713118.1"/>
    <property type="molecule type" value="Genomic_DNA"/>
</dbReference>
<dbReference type="Gene3D" id="3.40.50.1980">
    <property type="entry name" value="Nitrogenase molybdenum iron protein domain"/>
    <property type="match status" value="2"/>
</dbReference>
<keyword evidence="3" id="KW-1185">Reference proteome</keyword>
<dbReference type="InterPro" id="IPR002491">
    <property type="entry name" value="ABC_transptr_periplasmic_BD"/>
</dbReference>
<evidence type="ECO:0000313" key="3">
    <source>
        <dbReference type="Proteomes" id="UP001207337"/>
    </source>
</evidence>
<evidence type="ECO:0000259" key="1">
    <source>
        <dbReference type="PROSITE" id="PS50983"/>
    </source>
</evidence>
<dbReference type="SUPFAM" id="SSF53807">
    <property type="entry name" value="Helical backbone' metal receptor"/>
    <property type="match status" value="1"/>
</dbReference>
<protein>
    <submittedName>
        <fullName evidence="2">Cobalamin-binding protein</fullName>
    </submittedName>
</protein>
<sequence>MRIVSLLPSITETIASLGRYHQLVGRSHECDFPEEIKTLPSCTEPKFDPDGTSYELNERVEAILQEGLSVYRVDADRLRELNPDIVLTQDHCKVCATSLEEVKEAVRSSLDADVEIISVSPDDLSSVVSSIRTIATAINAEKEGEKLVADMKEKLQNIQKKTLPLHPPEVLCLEWLDPLMSAGNWMPELLQLAGGQPVLAKAGEHSSWLEWKKIQQSDPEIITITPCGYSISETLSEWSTLTNRPGWNQLKAVQNHQVYIMDGNHYFNRPGPRLVDSTRILAEIIHPSIFRENAERVGWINVYNYQFQQNINSSFHA</sequence>
<dbReference type="PANTHER" id="PTHR42860">
    <property type="entry name" value="VITAMIN B12-BINDING PROTEIN"/>
    <property type="match status" value="1"/>
</dbReference>